<dbReference type="SUPFAM" id="SSF56300">
    <property type="entry name" value="Metallo-dependent phosphatases"/>
    <property type="match status" value="1"/>
</dbReference>
<dbReference type="GO" id="GO:0016020">
    <property type="term" value="C:membrane"/>
    <property type="evidence" value="ECO:0007669"/>
    <property type="project" value="GOC"/>
</dbReference>
<evidence type="ECO:0000256" key="1">
    <source>
        <dbReference type="ARBA" id="ARBA00001968"/>
    </source>
</evidence>
<keyword evidence="3" id="KW-0378">Hydrolase</keyword>
<evidence type="ECO:0000256" key="2">
    <source>
        <dbReference type="ARBA" id="ARBA00022723"/>
    </source>
</evidence>
<feature type="transmembrane region" description="Helical" evidence="5">
    <location>
        <begin position="61"/>
        <end position="82"/>
    </location>
</feature>
<feature type="transmembrane region" description="Helical" evidence="5">
    <location>
        <begin position="32"/>
        <end position="49"/>
    </location>
</feature>
<dbReference type="KEGG" id="mgi:Mflv_4868"/>
<dbReference type="FunFam" id="3.60.21.10:FF:000028">
    <property type="entry name" value="Putative metallophosphoesterase"/>
    <property type="match status" value="1"/>
</dbReference>
<dbReference type="InterPro" id="IPR004843">
    <property type="entry name" value="Calcineurin-like_PHP"/>
</dbReference>
<comment type="similarity">
    <text evidence="4">Belongs to the metallophosphoesterase superfamily.</text>
</comment>
<comment type="cofactor">
    <cofactor evidence="1">
        <name>a divalent metal cation</name>
        <dbReference type="ChEBI" id="CHEBI:60240"/>
    </cofactor>
</comment>
<evidence type="ECO:0000256" key="4">
    <source>
        <dbReference type="ARBA" id="ARBA00061089"/>
    </source>
</evidence>
<dbReference type="Gene3D" id="3.60.21.10">
    <property type="match status" value="1"/>
</dbReference>
<gene>
    <name evidence="7" type="ordered locus">Mflv_4868</name>
</gene>
<dbReference type="InterPro" id="IPR051158">
    <property type="entry name" value="Metallophosphoesterase_sf"/>
</dbReference>
<dbReference type="HOGENOM" id="CLU_025443_5_0_11"/>
<dbReference type="InterPro" id="IPR029052">
    <property type="entry name" value="Metallo-depent_PP-like"/>
</dbReference>
<feature type="domain" description="Calcineurin-like phosphoesterase" evidence="6">
    <location>
        <begin position="200"/>
        <end position="367"/>
    </location>
</feature>
<reference evidence="7" key="1">
    <citation type="submission" date="2007-04" db="EMBL/GenBank/DDBJ databases">
        <authorList>
            <consortium name="US DOE Joint Genome Institute"/>
            <person name="Copeland A."/>
            <person name="Lucas S."/>
            <person name="Lapidus A."/>
            <person name="Barry K."/>
            <person name="Detter J.C."/>
            <person name="Glavina del Rio T."/>
            <person name="Hammon N."/>
            <person name="Israni S."/>
            <person name="Dalin E."/>
            <person name="Tice H."/>
            <person name="Pitluck S."/>
            <person name="Chain P."/>
            <person name="Malfatti S."/>
            <person name="Shin M."/>
            <person name="Vergez L."/>
            <person name="Schmutz J."/>
            <person name="Larimer F."/>
            <person name="Land M."/>
            <person name="Hauser L."/>
            <person name="Kyrpides N."/>
            <person name="Mikhailova N."/>
            <person name="Miller C."/>
            <person name="Richardson P."/>
        </authorList>
    </citation>
    <scope>NUCLEOTIDE SEQUENCE</scope>
    <source>
        <strain evidence="7">PYR-GCK</strain>
    </source>
</reference>
<dbReference type="STRING" id="350054.Mflv_4868"/>
<evidence type="ECO:0000256" key="5">
    <source>
        <dbReference type="SAM" id="Phobius"/>
    </source>
</evidence>
<evidence type="ECO:0000256" key="3">
    <source>
        <dbReference type="ARBA" id="ARBA00022801"/>
    </source>
</evidence>
<dbReference type="EMBL" id="CP000656">
    <property type="protein sequence ID" value="ABP47334.1"/>
    <property type="molecule type" value="Genomic_DNA"/>
</dbReference>
<dbReference type="PANTHER" id="PTHR31302">
    <property type="entry name" value="TRANSMEMBRANE PROTEIN WITH METALLOPHOSPHOESTERASE DOMAIN-RELATED"/>
    <property type="match status" value="1"/>
</dbReference>
<keyword evidence="5" id="KW-0812">Transmembrane</keyword>
<dbReference type="GO" id="GO:0008758">
    <property type="term" value="F:UDP-2,3-diacylglucosamine hydrolase activity"/>
    <property type="evidence" value="ECO:0007669"/>
    <property type="project" value="TreeGrafter"/>
</dbReference>
<accession>A4TEU6</accession>
<dbReference type="AlphaFoldDB" id="A4TEU6"/>
<keyword evidence="5" id="KW-1133">Transmembrane helix</keyword>
<organism evidence="7">
    <name type="scientific">Mycolicibacterium gilvum (strain PYR-GCK)</name>
    <name type="common">Mycobacterium gilvum (strain PYR-GCK)</name>
    <dbReference type="NCBI Taxonomy" id="350054"/>
    <lineage>
        <taxon>Bacteria</taxon>
        <taxon>Bacillati</taxon>
        <taxon>Actinomycetota</taxon>
        <taxon>Actinomycetes</taxon>
        <taxon>Mycobacteriales</taxon>
        <taxon>Mycobacteriaceae</taxon>
        <taxon>Mycolicibacterium</taxon>
    </lineage>
</organism>
<evidence type="ECO:0000313" key="7">
    <source>
        <dbReference type="EMBL" id="ABP47334.1"/>
    </source>
</evidence>
<reference evidence="7" key="2">
    <citation type="journal article" date="2013" name="PLoS ONE">
        <title>A Gene Expression Study of the Activities of Aromatic Ring-Cleavage Dioxygenases in Mycobacterium gilvum PYR-GCK to Changes in Salinity and pH during Pyrene Degradation.</title>
        <authorList>
            <person name="Badejo A.C."/>
            <person name="Badejo A.O."/>
            <person name="Shin K.H."/>
            <person name="Chai Y.G."/>
        </authorList>
    </citation>
    <scope>NUCLEOTIDE SEQUENCE [LARGE SCALE GENOMIC DNA]</scope>
    <source>
        <strain evidence="7">PYR-GCK</strain>
    </source>
</reference>
<proteinExistence type="inferred from homology"/>
<feature type="transmembrane region" description="Helical" evidence="5">
    <location>
        <begin position="94"/>
        <end position="115"/>
    </location>
</feature>
<sequence length="425" mass="45866">MTDEVRVSCVTQHPARRTRVEELPKLLKGCPLFLVVLGSVLALMHFYVWKRTVKDTSQGRARRWLSAALVVLMLMLVAALVVPRTVGVPESRWIAWPGYLWFGVLVYLFLVLLALEPVRLVLRRWTRPAPPPTPTDAETADPEMAPAVDRRVFLARTAAVTAGAAAVGLTGFGAARALGPPDVLRVPVRLSRLAPAFDGFRIAVVSDIHLGPLLGRAHTERIVRMINEAQPDLVAVVGDLVDGTVEELGAAAEPLQDLVAPEGAFFVTGNHEYFVDDTPAWLRELERFGLDVLSNENTLLTRGGAGLHLAGVNDIAGESRSDPPDFDRALAGAGARGPTVLLAHQPIEVEKAADRGVDLQLSGHTHGGQMWPFHYAVELAQPTLAGLSRVGDTQLYVTRGAGFWGPPLRIGAPPDISVLTLRSGD</sequence>
<dbReference type="GO" id="GO:0046872">
    <property type="term" value="F:metal ion binding"/>
    <property type="evidence" value="ECO:0007669"/>
    <property type="project" value="UniProtKB-KW"/>
</dbReference>
<evidence type="ECO:0000259" key="6">
    <source>
        <dbReference type="Pfam" id="PF00149"/>
    </source>
</evidence>
<dbReference type="GO" id="GO:0009245">
    <property type="term" value="P:lipid A biosynthetic process"/>
    <property type="evidence" value="ECO:0007669"/>
    <property type="project" value="TreeGrafter"/>
</dbReference>
<protein>
    <submittedName>
        <fullName evidence="7">Metallophosphoesterase</fullName>
    </submittedName>
</protein>
<keyword evidence="2" id="KW-0479">Metal-binding</keyword>
<dbReference type="PANTHER" id="PTHR31302:SF31">
    <property type="entry name" value="PHOSPHODIESTERASE YAEI"/>
    <property type="match status" value="1"/>
</dbReference>
<dbReference type="eggNOG" id="COG1408">
    <property type="taxonomic scope" value="Bacteria"/>
</dbReference>
<keyword evidence="5" id="KW-0472">Membrane</keyword>
<dbReference type="CDD" id="cd07385">
    <property type="entry name" value="MPP_YkuE_C"/>
    <property type="match status" value="1"/>
</dbReference>
<dbReference type="Pfam" id="PF00149">
    <property type="entry name" value="Metallophos"/>
    <property type="match status" value="1"/>
</dbReference>
<name>A4TEU6_MYCGI</name>